<dbReference type="InterPro" id="IPR036770">
    <property type="entry name" value="Ankyrin_rpt-contain_sf"/>
</dbReference>
<dbReference type="SUPFAM" id="SSF48403">
    <property type="entry name" value="Ankyrin repeat"/>
    <property type="match status" value="1"/>
</dbReference>
<name>A0A378JJZ0_9GAMM</name>
<protein>
    <submittedName>
        <fullName evidence="1">Ankyrin repeat-containing protein</fullName>
    </submittedName>
</protein>
<dbReference type="SMART" id="SM00248">
    <property type="entry name" value="ANK"/>
    <property type="match status" value="4"/>
</dbReference>
<evidence type="ECO:0000313" key="1">
    <source>
        <dbReference type="EMBL" id="STX50529.1"/>
    </source>
</evidence>
<dbReference type="EMBL" id="UGOD01000001">
    <property type="protein sequence ID" value="STX50529.1"/>
    <property type="molecule type" value="Genomic_DNA"/>
</dbReference>
<gene>
    <name evidence="1" type="ORF">NCTC13316_00611</name>
</gene>
<proteinExistence type="predicted"/>
<keyword evidence="2" id="KW-1185">Reference proteome</keyword>
<organism evidence="1 2">
    <name type="scientific">Legionella busanensis</name>
    <dbReference type="NCBI Taxonomy" id="190655"/>
    <lineage>
        <taxon>Bacteria</taxon>
        <taxon>Pseudomonadati</taxon>
        <taxon>Pseudomonadota</taxon>
        <taxon>Gammaproteobacteria</taxon>
        <taxon>Legionellales</taxon>
        <taxon>Legionellaceae</taxon>
        <taxon>Legionella</taxon>
    </lineage>
</organism>
<dbReference type="OrthoDB" id="5634323at2"/>
<dbReference type="RefSeq" id="WP_115330240.1">
    <property type="nucleotide sequence ID" value="NZ_CAAAHP010000004.1"/>
</dbReference>
<dbReference type="Proteomes" id="UP000254794">
    <property type="component" value="Unassembled WGS sequence"/>
</dbReference>
<evidence type="ECO:0000313" key="2">
    <source>
        <dbReference type="Proteomes" id="UP000254794"/>
    </source>
</evidence>
<dbReference type="Gene3D" id="1.25.40.20">
    <property type="entry name" value="Ankyrin repeat-containing domain"/>
    <property type="match status" value="1"/>
</dbReference>
<dbReference type="AlphaFoldDB" id="A0A378JJZ0"/>
<reference evidence="1 2" key="1">
    <citation type="submission" date="2018-06" db="EMBL/GenBank/DDBJ databases">
        <authorList>
            <consortium name="Pathogen Informatics"/>
            <person name="Doyle S."/>
        </authorList>
    </citation>
    <scope>NUCLEOTIDE SEQUENCE [LARGE SCALE GENOMIC DNA]</scope>
    <source>
        <strain evidence="1 2">NCTC13316</strain>
    </source>
</reference>
<accession>A0A378JJZ0</accession>
<dbReference type="InterPro" id="IPR002110">
    <property type="entry name" value="Ankyrin_rpt"/>
</dbReference>
<sequence length="459" mass="52294">MDMFNELAQHLENIDDFKEFINHQLELDMEFLSRAYWFNGQQVSIVNYLIQQHDKENKNLIEFIRVILDKKIDIYLHQPFHLLLKLGKVDLLPDFLARLPSFILDNGLNRQVRNDLGFNITYKQVLSSYDVNGQTILSYAINLGDVDTFSTIMKLKLDINQASEIKLQGGVTGFLQPLQQAIAANFPEAVSKLLDAGACADNLSLDVKDTALLLAAHSGAIDVLKMLLNHPKTSSLCQKELNYRNNDGYTAIDLLCLRLQENIAPKQALQGIAILLCHGATTPSTEAFRNLLNKHRVDLVKAVKSYTIEDNHSSLPFLRASHDKNNALHNIIYTNKTWSYSVKKFFGISDRLAFKCEKLALADSNKPELDHDEKLFAFFVKRYKESIKRATIYSPWSEMLWHITTGQVNSWEGVCQYANEHPKTRTARIVAEMTKKQPEVYVSLMEEDSLIEQSLGSKL</sequence>